<evidence type="ECO:0000256" key="2">
    <source>
        <dbReference type="ARBA" id="ARBA00005887"/>
    </source>
</evidence>
<feature type="domain" description="Ammonium transporter AmtB-like" evidence="9">
    <location>
        <begin position="42"/>
        <end position="455"/>
    </location>
</feature>
<keyword evidence="4 8" id="KW-0812">Transmembrane</keyword>
<keyword evidence="6 8" id="KW-0472">Membrane</keyword>
<evidence type="ECO:0000256" key="1">
    <source>
        <dbReference type="ARBA" id="ARBA00004141"/>
    </source>
</evidence>
<organism evidence="10 11">
    <name type="scientific">Cyclotella atomus</name>
    <dbReference type="NCBI Taxonomy" id="382360"/>
    <lineage>
        <taxon>Eukaryota</taxon>
        <taxon>Sar</taxon>
        <taxon>Stramenopiles</taxon>
        <taxon>Ochrophyta</taxon>
        <taxon>Bacillariophyta</taxon>
        <taxon>Coscinodiscophyceae</taxon>
        <taxon>Thalassiosirophycidae</taxon>
        <taxon>Stephanodiscales</taxon>
        <taxon>Stephanodiscaceae</taxon>
        <taxon>Cyclotella</taxon>
    </lineage>
</organism>
<proteinExistence type="inferred from homology"/>
<dbReference type="Proteomes" id="UP001530400">
    <property type="component" value="Unassembled WGS sequence"/>
</dbReference>
<evidence type="ECO:0000256" key="8">
    <source>
        <dbReference type="SAM" id="Phobius"/>
    </source>
</evidence>
<feature type="transmembrane region" description="Helical" evidence="8">
    <location>
        <begin position="124"/>
        <end position="146"/>
    </location>
</feature>
<dbReference type="GO" id="GO:0072488">
    <property type="term" value="P:ammonium transmembrane transport"/>
    <property type="evidence" value="ECO:0007669"/>
    <property type="project" value="UniProtKB-KW"/>
</dbReference>
<dbReference type="Pfam" id="PF00909">
    <property type="entry name" value="Ammonium_transp"/>
    <property type="match status" value="1"/>
</dbReference>
<feature type="transmembrane region" description="Helical" evidence="8">
    <location>
        <begin position="40"/>
        <end position="64"/>
    </location>
</feature>
<keyword evidence="3" id="KW-0813">Transport</keyword>
<dbReference type="PANTHER" id="PTHR11730">
    <property type="entry name" value="AMMONIUM TRANSPORTER"/>
    <property type="match status" value="1"/>
</dbReference>
<evidence type="ECO:0000313" key="10">
    <source>
        <dbReference type="EMBL" id="KAL3791371.1"/>
    </source>
</evidence>
<evidence type="ECO:0000256" key="5">
    <source>
        <dbReference type="ARBA" id="ARBA00022989"/>
    </source>
</evidence>
<reference evidence="10 11" key="1">
    <citation type="submission" date="2024-10" db="EMBL/GenBank/DDBJ databases">
        <title>Updated reference genomes for cyclostephanoid diatoms.</title>
        <authorList>
            <person name="Roberts W.R."/>
            <person name="Alverson A.J."/>
        </authorList>
    </citation>
    <scope>NUCLEOTIDE SEQUENCE [LARGE SCALE GENOMIC DNA]</scope>
    <source>
        <strain evidence="10 11">AJA010-31</strain>
    </source>
</reference>
<comment type="caution">
    <text evidence="10">The sequence shown here is derived from an EMBL/GenBank/DDBJ whole genome shotgun (WGS) entry which is preliminary data.</text>
</comment>
<dbReference type="InterPro" id="IPR029020">
    <property type="entry name" value="Ammonium/urea_transptr"/>
</dbReference>
<protein>
    <recommendedName>
        <fullName evidence="9">Ammonium transporter AmtB-like domain-containing protein</fullName>
    </recommendedName>
</protein>
<keyword evidence="7" id="KW-0924">Ammonia transport</keyword>
<feature type="transmembrane region" description="Helical" evidence="8">
    <location>
        <begin position="76"/>
        <end position="96"/>
    </location>
</feature>
<name>A0ABD3PVM1_9STRA</name>
<dbReference type="SUPFAM" id="SSF111352">
    <property type="entry name" value="Ammonium transporter"/>
    <property type="match status" value="1"/>
</dbReference>
<dbReference type="GO" id="GO:0016020">
    <property type="term" value="C:membrane"/>
    <property type="evidence" value="ECO:0007669"/>
    <property type="project" value="UniProtKB-SubCell"/>
</dbReference>
<evidence type="ECO:0000256" key="7">
    <source>
        <dbReference type="ARBA" id="ARBA00023177"/>
    </source>
</evidence>
<dbReference type="Gene3D" id="1.10.3430.10">
    <property type="entry name" value="Ammonium transporter AmtB like domains"/>
    <property type="match status" value="1"/>
</dbReference>
<keyword evidence="5 8" id="KW-1133">Transmembrane helix</keyword>
<dbReference type="AlphaFoldDB" id="A0ABD3PVM1"/>
<keyword evidence="11" id="KW-1185">Reference proteome</keyword>
<feature type="transmembrane region" description="Helical" evidence="8">
    <location>
        <begin position="402"/>
        <end position="428"/>
    </location>
</feature>
<comment type="similarity">
    <text evidence="2">Belongs to the ammonia transporter channel (TC 1.A.11.2) family.</text>
</comment>
<evidence type="ECO:0000256" key="6">
    <source>
        <dbReference type="ARBA" id="ARBA00023136"/>
    </source>
</evidence>
<feature type="transmembrane region" description="Helical" evidence="8">
    <location>
        <begin position="320"/>
        <end position="342"/>
    </location>
</feature>
<evidence type="ECO:0000256" key="3">
    <source>
        <dbReference type="ARBA" id="ARBA00022448"/>
    </source>
</evidence>
<evidence type="ECO:0000313" key="11">
    <source>
        <dbReference type="Proteomes" id="UP001530400"/>
    </source>
</evidence>
<accession>A0ABD3PVM1</accession>
<feature type="transmembrane region" description="Helical" evidence="8">
    <location>
        <begin position="196"/>
        <end position="217"/>
    </location>
</feature>
<evidence type="ECO:0000259" key="9">
    <source>
        <dbReference type="Pfam" id="PF00909"/>
    </source>
</evidence>
<feature type="transmembrane region" description="Helical" evidence="8">
    <location>
        <begin position="153"/>
        <end position="174"/>
    </location>
</feature>
<dbReference type="PANTHER" id="PTHR11730:SF6">
    <property type="entry name" value="AMMONIUM TRANSPORTER"/>
    <property type="match status" value="1"/>
</dbReference>
<evidence type="ECO:0000256" key="4">
    <source>
        <dbReference type="ARBA" id="ARBA00022692"/>
    </source>
</evidence>
<dbReference type="EMBL" id="JALLPJ020000466">
    <property type="protein sequence ID" value="KAL3791371.1"/>
    <property type="molecule type" value="Genomic_DNA"/>
</dbReference>
<comment type="subcellular location">
    <subcellularLocation>
        <location evidence="1">Membrane</location>
        <topology evidence="1">Multi-pass membrane protein</topology>
    </subcellularLocation>
</comment>
<gene>
    <name evidence="10" type="ORF">ACHAWO_004995</name>
</gene>
<dbReference type="InterPro" id="IPR024041">
    <property type="entry name" value="NH4_transpt_AmtB-like_dom"/>
</dbReference>
<sequence length="487" mass="52434">MSDFNYELFCKASHANTTSDAGVCAAFERMEGMADGLDTFYLLFAAAFVFFMQTGFAMLCTGSIRRMNAKNIMLKNILDAVVGGALGFWSVSYAFAYGGADSSKKGFIGNTGFFLTDFTTGSELIGWFFQFAFAATAATIVAGTVAERCKFEAYLAYSLMLTGFVYPVVVYLIWSSSGWITALNADPFLGCGMHDFAGSGVVHMIGGMTALIAAKILGPCIGRFTDSAGNHLPEPVSFPPHSAALQVLGTFIMWVGGTASTPALPWPSLEVNLRHAATGSVSALFTDMISNRRKTGEIEYDITMCTNGARSGLVAITARCAVLTPWAAFVTGVVGGWVYIFFSKLLVRLRIEDAVDAIPVHFGNGIWGCIAVGLFAEPSRTANAYSEHGHYGMFYGTGGNLLGAQCAFGILWIIGWVATIMTPYFLLLHTLQIFHVDMIEEEIGLDISHCKGAAYDISGPSKEIVEQFELLRSSYARSHQKDDAGCS</sequence>